<dbReference type="PIRSF" id="PIRSF016636">
    <property type="entry name" value="AlgI_DltB"/>
    <property type="match status" value="1"/>
</dbReference>
<feature type="transmembrane region" description="Helical" evidence="10">
    <location>
        <begin position="474"/>
        <end position="493"/>
    </location>
</feature>
<gene>
    <name evidence="11" type="ORF">WMO75_15770</name>
</gene>
<keyword evidence="5 10" id="KW-0812">Transmembrane</keyword>
<dbReference type="Pfam" id="PF03062">
    <property type="entry name" value="MBOAT"/>
    <property type="match status" value="1"/>
</dbReference>
<feature type="transmembrane region" description="Helical" evidence="10">
    <location>
        <begin position="432"/>
        <end position="453"/>
    </location>
</feature>
<feature type="transmembrane region" description="Helical" evidence="10">
    <location>
        <begin position="6"/>
        <end position="23"/>
    </location>
</feature>
<evidence type="ECO:0000256" key="7">
    <source>
        <dbReference type="ARBA" id="ARBA00023136"/>
    </source>
</evidence>
<keyword evidence="3 9" id="KW-1003">Cell membrane</keyword>
<comment type="caution">
    <text evidence="11">The sequence shown here is derived from an EMBL/GenBank/DDBJ whole genome shotgun (WGS) entry which is preliminary data.</text>
</comment>
<evidence type="ECO:0000313" key="12">
    <source>
        <dbReference type="Proteomes" id="UP001446032"/>
    </source>
</evidence>
<evidence type="ECO:0000256" key="9">
    <source>
        <dbReference type="PIRNR" id="PIRNR016636"/>
    </source>
</evidence>
<dbReference type="PANTHER" id="PTHR13285:SF23">
    <property type="entry name" value="TEICHOIC ACID D-ALANYLTRANSFERASE"/>
    <property type="match status" value="1"/>
</dbReference>
<dbReference type="GO" id="GO:0016746">
    <property type="term" value="F:acyltransferase activity"/>
    <property type="evidence" value="ECO:0007669"/>
    <property type="project" value="UniProtKB-KW"/>
</dbReference>
<evidence type="ECO:0000256" key="3">
    <source>
        <dbReference type="ARBA" id="ARBA00022475"/>
    </source>
</evidence>
<protein>
    <submittedName>
        <fullName evidence="11">MBOAT family O-acyltransferase</fullName>
        <ecNumber evidence="11">2.3.-.-</ecNumber>
    </submittedName>
</protein>
<feature type="transmembrane region" description="Helical" evidence="10">
    <location>
        <begin position="89"/>
        <end position="107"/>
    </location>
</feature>
<evidence type="ECO:0000256" key="8">
    <source>
        <dbReference type="ARBA" id="ARBA00023315"/>
    </source>
</evidence>
<evidence type="ECO:0000313" key="11">
    <source>
        <dbReference type="EMBL" id="MEQ2359753.1"/>
    </source>
</evidence>
<reference evidence="11 12" key="1">
    <citation type="submission" date="2024-03" db="EMBL/GenBank/DDBJ databases">
        <title>Human intestinal bacterial collection.</title>
        <authorList>
            <person name="Pauvert C."/>
            <person name="Hitch T.C.A."/>
            <person name="Clavel T."/>
        </authorList>
    </citation>
    <scope>NUCLEOTIDE SEQUENCE [LARGE SCALE GENOMIC DNA]</scope>
    <source>
        <strain evidence="11 12">CLA-AA-H95</strain>
    </source>
</reference>
<feature type="transmembrane region" description="Helical" evidence="10">
    <location>
        <begin position="319"/>
        <end position="345"/>
    </location>
</feature>
<dbReference type="InterPro" id="IPR028362">
    <property type="entry name" value="AlgI"/>
</dbReference>
<dbReference type="InterPro" id="IPR051085">
    <property type="entry name" value="MB_O-acyltransferase"/>
</dbReference>
<dbReference type="PIRSF" id="PIRSF500217">
    <property type="entry name" value="AlgI"/>
    <property type="match status" value="1"/>
</dbReference>
<dbReference type="Proteomes" id="UP001446032">
    <property type="component" value="Unassembled WGS sequence"/>
</dbReference>
<sequence length="495" mass="57623">MLFNSYIFIFVFLPLTLGSYYGLHKLGKPVFAKVALILMSFWFYGYFNPSYLWIMCSSIVVNYLLSQLLQRRWEGTISKGQLALLKKALLGIGLIFNLGLIFYFKYYDFFVDNLNKVFSTDFQLKNIVLPLGISFFTFQQVSYMVDSYRGETKEYNFTDYTLFVTFFPQLIAGPIVLHNEVLPQFEDKNNWKINWDNIARGLYMFAAGLVKKAVIADTLSGSVSWGYSHLGSGLTSMDAILTMLAYTFQIYFDFSGYCDMATGLGYMFNIHIPMNFNSPYKALSVVDFWKRWHLTLTRFLRTYVYFPLGGSRRGTVRTYINIIIVFLVSGLWHGANWTFIFWGFLHGIGNALTRMFRKQWESMHVVLQWAFTFLFVNITWIFFRADSISQAFTFIKRILKFQNLNLHAAFLQTFQLKEFYLIYSHIPVFNKIMASIRGSDALILLGGMLFLCLNFKNNQEMNFRPTTKMAAVTVLCLVWGIFTLSGVSEFLYFNF</sequence>
<dbReference type="RefSeq" id="WP_349078469.1">
    <property type="nucleotide sequence ID" value="NZ_JBBMEI010000070.1"/>
</dbReference>
<organism evidence="11 12">
    <name type="scientific">Blautia intestinihominis</name>
    <dbReference type="NCBI Taxonomy" id="3133152"/>
    <lineage>
        <taxon>Bacteria</taxon>
        <taxon>Bacillati</taxon>
        <taxon>Bacillota</taxon>
        <taxon>Clostridia</taxon>
        <taxon>Lachnospirales</taxon>
        <taxon>Lachnospiraceae</taxon>
        <taxon>Blautia</taxon>
    </lineage>
</organism>
<evidence type="ECO:0000256" key="6">
    <source>
        <dbReference type="ARBA" id="ARBA00022989"/>
    </source>
</evidence>
<comment type="similarity">
    <text evidence="2 9">Belongs to the membrane-bound acyltransferase family.</text>
</comment>
<evidence type="ECO:0000256" key="5">
    <source>
        <dbReference type="ARBA" id="ARBA00022692"/>
    </source>
</evidence>
<evidence type="ECO:0000256" key="4">
    <source>
        <dbReference type="ARBA" id="ARBA00022679"/>
    </source>
</evidence>
<feature type="transmembrane region" description="Helical" evidence="10">
    <location>
        <begin position="404"/>
        <end position="426"/>
    </location>
</feature>
<dbReference type="PANTHER" id="PTHR13285">
    <property type="entry name" value="ACYLTRANSFERASE"/>
    <property type="match status" value="1"/>
</dbReference>
<keyword evidence="4 9" id="KW-0808">Transferase</keyword>
<proteinExistence type="inferred from homology"/>
<keyword evidence="8 9" id="KW-0012">Acyltransferase</keyword>
<evidence type="ECO:0000256" key="10">
    <source>
        <dbReference type="SAM" id="Phobius"/>
    </source>
</evidence>
<dbReference type="InterPro" id="IPR004299">
    <property type="entry name" value="MBOAT_fam"/>
</dbReference>
<name>A0ABV1ANG8_9FIRM</name>
<keyword evidence="12" id="KW-1185">Reference proteome</keyword>
<evidence type="ECO:0000256" key="2">
    <source>
        <dbReference type="ARBA" id="ARBA00010323"/>
    </source>
</evidence>
<dbReference type="EC" id="2.3.-.-" evidence="11"/>
<accession>A0ABV1ANG8</accession>
<keyword evidence="7 9" id="KW-0472">Membrane</keyword>
<dbReference type="InterPro" id="IPR024194">
    <property type="entry name" value="Ac/AlaTfrase_AlgI/DltB"/>
</dbReference>
<dbReference type="EMBL" id="JBBMEI010000070">
    <property type="protein sequence ID" value="MEQ2359753.1"/>
    <property type="molecule type" value="Genomic_DNA"/>
</dbReference>
<evidence type="ECO:0000256" key="1">
    <source>
        <dbReference type="ARBA" id="ARBA00004651"/>
    </source>
</evidence>
<comment type="subcellular location">
    <subcellularLocation>
        <location evidence="1">Cell membrane</location>
        <topology evidence="1">Multi-pass membrane protein</topology>
    </subcellularLocation>
</comment>
<feature type="transmembrane region" description="Helical" evidence="10">
    <location>
        <begin position="365"/>
        <end position="383"/>
    </location>
</feature>
<keyword evidence="6 10" id="KW-1133">Transmembrane helix</keyword>